<dbReference type="Gene3D" id="3.30.70.1730">
    <property type="match status" value="1"/>
</dbReference>
<protein>
    <recommendedName>
        <fullName evidence="4 5">Large ribosomal subunit protein uL10</fullName>
    </recommendedName>
</protein>
<dbReference type="Pfam" id="PF00466">
    <property type="entry name" value="Ribosomal_L10"/>
    <property type="match status" value="1"/>
</dbReference>
<dbReference type="NCBIfam" id="NF000955">
    <property type="entry name" value="PRK00099.1-1"/>
    <property type="match status" value="1"/>
</dbReference>
<dbReference type="CDD" id="cd05797">
    <property type="entry name" value="Ribosomal_L10"/>
    <property type="match status" value="1"/>
</dbReference>
<reference evidence="6" key="1">
    <citation type="journal article" date="2020" name="mSystems">
        <title>Genome- and Community-Level Interaction Insights into Carbon Utilization and Element Cycling Functions of Hydrothermarchaeota in Hydrothermal Sediment.</title>
        <authorList>
            <person name="Zhou Z."/>
            <person name="Liu Y."/>
            <person name="Xu W."/>
            <person name="Pan J."/>
            <person name="Luo Z.H."/>
            <person name="Li M."/>
        </authorList>
    </citation>
    <scope>NUCLEOTIDE SEQUENCE</scope>
    <source>
        <strain evidence="6">HyVt-388</strain>
    </source>
</reference>
<evidence type="ECO:0000256" key="4">
    <source>
        <dbReference type="ARBA" id="ARBA00035202"/>
    </source>
</evidence>
<evidence type="ECO:0000256" key="3">
    <source>
        <dbReference type="ARBA" id="ARBA00023274"/>
    </source>
</evidence>
<name>A0A9C9EM89_UNCW3</name>
<evidence type="ECO:0000256" key="2">
    <source>
        <dbReference type="ARBA" id="ARBA00022980"/>
    </source>
</evidence>
<evidence type="ECO:0000256" key="1">
    <source>
        <dbReference type="ARBA" id="ARBA00008889"/>
    </source>
</evidence>
<dbReference type="SUPFAM" id="SSF160369">
    <property type="entry name" value="Ribosomal protein L10-like"/>
    <property type="match status" value="1"/>
</dbReference>
<keyword evidence="2 5" id="KW-0689">Ribosomal protein</keyword>
<keyword evidence="5" id="KW-0699">rRNA-binding</keyword>
<keyword evidence="5" id="KW-0694">RNA-binding</keyword>
<dbReference type="GO" id="GO:0005840">
    <property type="term" value="C:ribosome"/>
    <property type="evidence" value="ECO:0007669"/>
    <property type="project" value="UniProtKB-KW"/>
</dbReference>
<dbReference type="InterPro" id="IPR047865">
    <property type="entry name" value="Ribosomal_uL10_bac_type"/>
</dbReference>
<organism evidence="6 7">
    <name type="scientific">candidate division WOR-3 bacterium</name>
    <dbReference type="NCBI Taxonomy" id="2052148"/>
    <lineage>
        <taxon>Bacteria</taxon>
        <taxon>Bacteria division WOR-3</taxon>
    </lineage>
</organism>
<proteinExistence type="inferred from homology"/>
<evidence type="ECO:0000313" key="7">
    <source>
        <dbReference type="Proteomes" id="UP000885826"/>
    </source>
</evidence>
<dbReference type="InterPro" id="IPR022973">
    <property type="entry name" value="Ribosomal_uL10_bac"/>
</dbReference>
<comment type="function">
    <text evidence="5">Forms part of the ribosomal stalk, playing a central role in the interaction of the ribosome with GTP-bound translation factors.</text>
</comment>
<comment type="caution">
    <text evidence="6">The sequence shown here is derived from an EMBL/GenBank/DDBJ whole genome shotgun (WGS) entry which is preliminary data.</text>
</comment>
<dbReference type="GO" id="GO:0006412">
    <property type="term" value="P:translation"/>
    <property type="evidence" value="ECO:0007669"/>
    <property type="project" value="UniProtKB-UniRule"/>
</dbReference>
<dbReference type="InterPro" id="IPR043141">
    <property type="entry name" value="Ribosomal_uL10-like_sf"/>
</dbReference>
<evidence type="ECO:0000313" key="6">
    <source>
        <dbReference type="EMBL" id="HEC78659.1"/>
    </source>
</evidence>
<dbReference type="GO" id="GO:1990904">
    <property type="term" value="C:ribonucleoprotein complex"/>
    <property type="evidence" value="ECO:0007669"/>
    <property type="project" value="UniProtKB-KW"/>
</dbReference>
<evidence type="ECO:0000256" key="5">
    <source>
        <dbReference type="HAMAP-Rule" id="MF_00362"/>
    </source>
</evidence>
<comment type="similarity">
    <text evidence="1 5">Belongs to the universal ribosomal protein uL10 family.</text>
</comment>
<dbReference type="AlphaFoldDB" id="A0A9C9EM89"/>
<dbReference type="InterPro" id="IPR001790">
    <property type="entry name" value="Ribosomal_uL10"/>
</dbReference>
<dbReference type="EMBL" id="DRIG01000063">
    <property type="protein sequence ID" value="HEC78659.1"/>
    <property type="molecule type" value="Genomic_DNA"/>
</dbReference>
<gene>
    <name evidence="5" type="primary">rplJ</name>
    <name evidence="6" type="ORF">ENI34_05905</name>
</gene>
<accession>A0A9C9EM89</accession>
<dbReference type="GO" id="GO:0070180">
    <property type="term" value="F:large ribosomal subunit rRNA binding"/>
    <property type="evidence" value="ECO:0007669"/>
    <property type="project" value="UniProtKB-UniRule"/>
</dbReference>
<dbReference type="Proteomes" id="UP000885826">
    <property type="component" value="Unassembled WGS sequence"/>
</dbReference>
<keyword evidence="3 5" id="KW-0687">Ribonucleoprotein</keyword>
<comment type="subunit">
    <text evidence="5">Part of the ribosomal stalk of the 50S ribosomal subunit. The N-terminus interacts with L11 and the large rRNA to form the base of the stalk. The C-terminus forms an elongated spine to which L12 dimers bind in a sequential fashion forming a multimeric L10(L12)X complex.</text>
</comment>
<sequence>MPSQYNIEYLKKTKEKLKTGKAFYFTDFTGISVQNMEKLRRELKKNNGNYLVLKNTLGLLAMKDLGYEEEVISKMFTGPTGIAIAFDDPIPLAKIITNYENLKIKGSLIEGKFYVTEDVIRFSRIPPKESLYGQLVGSLNLLGNFANVLESLLRNLISTIEAIKNKEEK</sequence>
<dbReference type="PANTHER" id="PTHR11560">
    <property type="entry name" value="39S RIBOSOMAL PROTEIN L10, MITOCHONDRIAL"/>
    <property type="match status" value="1"/>
</dbReference>
<dbReference type="HAMAP" id="MF_00362">
    <property type="entry name" value="Ribosomal_uL10"/>
    <property type="match status" value="1"/>
</dbReference>
<dbReference type="Gene3D" id="6.10.250.290">
    <property type="match status" value="1"/>
</dbReference>